<evidence type="ECO:0000313" key="2">
    <source>
        <dbReference type="Proteomes" id="UP000298663"/>
    </source>
</evidence>
<dbReference type="EMBL" id="AZBU02000001">
    <property type="protein sequence ID" value="TMS32970.1"/>
    <property type="molecule type" value="Genomic_DNA"/>
</dbReference>
<protein>
    <submittedName>
        <fullName evidence="1">Uncharacterized protein</fullName>
    </submittedName>
</protein>
<reference evidence="1 2" key="1">
    <citation type="journal article" date="2015" name="Genome Biol.">
        <title>Comparative genomics of Steinernema reveals deeply conserved gene regulatory networks.</title>
        <authorList>
            <person name="Dillman A.R."/>
            <person name="Macchietto M."/>
            <person name="Porter C.F."/>
            <person name="Rogers A."/>
            <person name="Williams B."/>
            <person name="Antoshechkin I."/>
            <person name="Lee M.M."/>
            <person name="Goodwin Z."/>
            <person name="Lu X."/>
            <person name="Lewis E.E."/>
            <person name="Goodrich-Blair H."/>
            <person name="Stock S.P."/>
            <person name="Adams B.J."/>
            <person name="Sternberg P.W."/>
            <person name="Mortazavi A."/>
        </authorList>
    </citation>
    <scope>NUCLEOTIDE SEQUENCE [LARGE SCALE GENOMIC DNA]</scope>
    <source>
        <strain evidence="1 2">ALL</strain>
    </source>
</reference>
<dbReference type="AlphaFoldDB" id="A0A4U8UJ20"/>
<sequence>MGRLMDILTFMETEFECVRKRDLETPSEMLLKRRLGLYKTHGKRSSETPDRSRDLSFDQRTQYRELAIQLRKKNNVTMASSSDKEQAVWPETLAAYSLEI</sequence>
<accession>A0A4U8UJ20</accession>
<name>A0A4U8UJ20_STECR</name>
<keyword evidence="2" id="KW-1185">Reference proteome</keyword>
<evidence type="ECO:0000313" key="1">
    <source>
        <dbReference type="EMBL" id="TMS32970.1"/>
    </source>
</evidence>
<proteinExistence type="predicted"/>
<dbReference type="Proteomes" id="UP000298663">
    <property type="component" value="Unassembled WGS sequence"/>
</dbReference>
<gene>
    <name evidence="1" type="ORF">L596_000755</name>
</gene>
<reference evidence="1 2" key="2">
    <citation type="journal article" date="2019" name="G3 (Bethesda)">
        <title>Hybrid Assembly of the Genome of the Entomopathogenic Nematode Steinernema carpocapsae Identifies the X-Chromosome.</title>
        <authorList>
            <person name="Serra L."/>
            <person name="Macchietto M."/>
            <person name="Macias-Munoz A."/>
            <person name="McGill C.J."/>
            <person name="Rodriguez I.M."/>
            <person name="Rodriguez B."/>
            <person name="Murad R."/>
            <person name="Mortazavi A."/>
        </authorList>
    </citation>
    <scope>NUCLEOTIDE SEQUENCE [LARGE SCALE GENOMIC DNA]</scope>
    <source>
        <strain evidence="1 2">ALL</strain>
    </source>
</reference>
<comment type="caution">
    <text evidence="1">The sequence shown here is derived from an EMBL/GenBank/DDBJ whole genome shotgun (WGS) entry which is preliminary data.</text>
</comment>
<organism evidence="1 2">
    <name type="scientific">Steinernema carpocapsae</name>
    <name type="common">Entomopathogenic nematode</name>
    <dbReference type="NCBI Taxonomy" id="34508"/>
    <lineage>
        <taxon>Eukaryota</taxon>
        <taxon>Metazoa</taxon>
        <taxon>Ecdysozoa</taxon>
        <taxon>Nematoda</taxon>
        <taxon>Chromadorea</taxon>
        <taxon>Rhabditida</taxon>
        <taxon>Tylenchina</taxon>
        <taxon>Panagrolaimomorpha</taxon>
        <taxon>Strongyloidoidea</taxon>
        <taxon>Steinernematidae</taxon>
        <taxon>Steinernema</taxon>
    </lineage>
</organism>